<dbReference type="Proteomes" id="UP001604336">
    <property type="component" value="Unassembled WGS sequence"/>
</dbReference>
<evidence type="ECO:0000256" key="2">
    <source>
        <dbReference type="ARBA" id="ARBA00023180"/>
    </source>
</evidence>
<dbReference type="PANTHER" id="PTHR32444:SF128">
    <property type="entry name" value="CURCULIN-LIKE (MANNOSE-BINDING) LECTIN FAMILY PROTEIN"/>
    <property type="match status" value="1"/>
</dbReference>
<keyword evidence="1" id="KW-0732">Signal</keyword>
<feature type="domain" description="Bulb-type lectin" evidence="3">
    <location>
        <begin position="28"/>
        <end position="144"/>
    </location>
</feature>
<evidence type="ECO:0000259" key="3">
    <source>
        <dbReference type="PROSITE" id="PS50927"/>
    </source>
</evidence>
<keyword evidence="2" id="KW-0325">Glycoprotein</keyword>
<dbReference type="PROSITE" id="PS50927">
    <property type="entry name" value="BULB_LECTIN"/>
    <property type="match status" value="1"/>
</dbReference>
<keyword evidence="4" id="KW-0808">Transferase</keyword>
<keyword evidence="5" id="KW-1185">Reference proteome</keyword>
<evidence type="ECO:0000256" key="1">
    <source>
        <dbReference type="ARBA" id="ARBA00022729"/>
    </source>
</evidence>
<dbReference type="EMBL" id="JBFOLK010000003">
    <property type="protein sequence ID" value="KAL2525295.1"/>
    <property type="molecule type" value="Genomic_DNA"/>
</dbReference>
<comment type="caution">
    <text evidence="4">The sequence shown here is derived from an EMBL/GenBank/DDBJ whole genome shotgun (WGS) entry which is preliminary data.</text>
</comment>
<accession>A0ABD1UJY3</accession>
<dbReference type="SUPFAM" id="SSF51110">
    <property type="entry name" value="alpha-D-mannose-specific plant lectins"/>
    <property type="match status" value="1"/>
</dbReference>
<proteinExistence type="predicted"/>
<sequence>MQMQKAVSITITIFLVIFYHSVSIVSSVDTLKQGDRLNSFEYLVSANRVFTLGFYSPQNTNRSYLGIWFKDNTYGPIWLCNRDKPITDNSGVLTISSTMKLIINTSGGDPIDLYANENGKNITATLLNSGKFRSERDEQKWSWR</sequence>
<dbReference type="Gene3D" id="2.90.10.10">
    <property type="entry name" value="Bulb-type lectin domain"/>
    <property type="match status" value="1"/>
</dbReference>
<dbReference type="GO" id="GO:0016301">
    <property type="term" value="F:kinase activity"/>
    <property type="evidence" value="ECO:0007669"/>
    <property type="project" value="UniProtKB-KW"/>
</dbReference>
<gene>
    <name evidence="4" type="ORF">Adt_10349</name>
</gene>
<evidence type="ECO:0000313" key="5">
    <source>
        <dbReference type="Proteomes" id="UP001604336"/>
    </source>
</evidence>
<evidence type="ECO:0000313" key="4">
    <source>
        <dbReference type="EMBL" id="KAL2525295.1"/>
    </source>
</evidence>
<dbReference type="InterPro" id="IPR001480">
    <property type="entry name" value="Bulb-type_lectin_dom"/>
</dbReference>
<protein>
    <submittedName>
        <fullName evidence="4">Lectin protein kinase family protein</fullName>
    </submittedName>
</protein>
<dbReference type="Pfam" id="PF01453">
    <property type="entry name" value="B_lectin"/>
    <property type="match status" value="1"/>
</dbReference>
<organism evidence="4 5">
    <name type="scientific">Abeliophyllum distichum</name>
    <dbReference type="NCBI Taxonomy" id="126358"/>
    <lineage>
        <taxon>Eukaryota</taxon>
        <taxon>Viridiplantae</taxon>
        <taxon>Streptophyta</taxon>
        <taxon>Embryophyta</taxon>
        <taxon>Tracheophyta</taxon>
        <taxon>Spermatophyta</taxon>
        <taxon>Magnoliopsida</taxon>
        <taxon>eudicotyledons</taxon>
        <taxon>Gunneridae</taxon>
        <taxon>Pentapetalae</taxon>
        <taxon>asterids</taxon>
        <taxon>lamiids</taxon>
        <taxon>Lamiales</taxon>
        <taxon>Oleaceae</taxon>
        <taxon>Forsythieae</taxon>
        <taxon>Abeliophyllum</taxon>
    </lineage>
</organism>
<dbReference type="InterPro" id="IPR036426">
    <property type="entry name" value="Bulb-type_lectin_dom_sf"/>
</dbReference>
<name>A0ABD1UJY3_9LAMI</name>
<dbReference type="PANTHER" id="PTHR32444">
    <property type="entry name" value="BULB-TYPE LECTIN DOMAIN-CONTAINING PROTEIN"/>
    <property type="match status" value="1"/>
</dbReference>
<dbReference type="AlphaFoldDB" id="A0ABD1UJY3"/>
<keyword evidence="4" id="KW-0418">Kinase</keyword>
<dbReference type="SMART" id="SM00108">
    <property type="entry name" value="B_lectin"/>
    <property type="match status" value="1"/>
</dbReference>
<reference evidence="5" key="1">
    <citation type="submission" date="2024-07" db="EMBL/GenBank/DDBJ databases">
        <title>Two chromosome-level genome assemblies of Korean endemic species Abeliophyllum distichum and Forsythia ovata (Oleaceae).</title>
        <authorList>
            <person name="Jang H."/>
        </authorList>
    </citation>
    <scope>NUCLEOTIDE SEQUENCE [LARGE SCALE GENOMIC DNA]</scope>
</reference>